<sequence>MARLTIPEDFNSQVTLLNNIIAQNTALGTSSPLTAFLVQQNIVLTNDEAAATAAQTHDAARALLKKQSENYRQLRDNYFTAPWAHLTGSVQFLKTFYKGNTKELGNWGITITDSGKVNYPAAFTQRSAVFITFTAKHNSYPDNSSPLQPFLTLQNINLDADSALVEQATTNNTSFTATAQQSENETELRNQIWMPVLTHIKTIGNYLMKLFSNNQKALGNWGFVVDENTQKARLRTSKLKPGETSVYAGLIVGGSITNIGTVDIHLYKGETTTGTPSIIHVGEQFGLVKGYSTVTVVNPSTLIEAKFTALSAH</sequence>
<gene>
    <name evidence="1" type="ORF">SAMN05444277_11237</name>
</gene>
<accession>A0A1I5YGY6</accession>
<evidence type="ECO:0000313" key="2">
    <source>
        <dbReference type="Proteomes" id="UP000199031"/>
    </source>
</evidence>
<proteinExistence type="predicted"/>
<dbReference type="RefSeq" id="WP_090661300.1">
    <property type="nucleotide sequence ID" value="NZ_FOXQ01000012.1"/>
</dbReference>
<dbReference type="STRING" id="1465490.SAMN05444277_11237"/>
<organism evidence="1 2">
    <name type="scientific">Parafilimonas terrae</name>
    <dbReference type="NCBI Taxonomy" id="1465490"/>
    <lineage>
        <taxon>Bacteria</taxon>
        <taxon>Pseudomonadati</taxon>
        <taxon>Bacteroidota</taxon>
        <taxon>Chitinophagia</taxon>
        <taxon>Chitinophagales</taxon>
        <taxon>Chitinophagaceae</taxon>
        <taxon>Parafilimonas</taxon>
    </lineage>
</organism>
<dbReference type="AlphaFoldDB" id="A0A1I5YGY6"/>
<keyword evidence="2" id="KW-1185">Reference proteome</keyword>
<name>A0A1I5YGY6_9BACT</name>
<dbReference type="Proteomes" id="UP000199031">
    <property type="component" value="Unassembled WGS sequence"/>
</dbReference>
<reference evidence="1 2" key="1">
    <citation type="submission" date="2016-10" db="EMBL/GenBank/DDBJ databases">
        <authorList>
            <person name="de Groot N.N."/>
        </authorList>
    </citation>
    <scope>NUCLEOTIDE SEQUENCE [LARGE SCALE GENOMIC DNA]</scope>
    <source>
        <strain evidence="1 2">DSM 28286</strain>
    </source>
</reference>
<evidence type="ECO:0000313" key="1">
    <source>
        <dbReference type="EMBL" id="SFQ43491.1"/>
    </source>
</evidence>
<dbReference type="EMBL" id="FOXQ01000012">
    <property type="protein sequence ID" value="SFQ43491.1"/>
    <property type="molecule type" value="Genomic_DNA"/>
</dbReference>
<protein>
    <submittedName>
        <fullName evidence="1">Uncharacterized protein</fullName>
    </submittedName>
</protein>